<dbReference type="Gene3D" id="3.30.70.890">
    <property type="entry name" value="GHMP kinase, C-terminal domain"/>
    <property type="match status" value="1"/>
</dbReference>
<dbReference type="InterPro" id="IPR036554">
    <property type="entry name" value="GHMP_kinase_C_sf"/>
</dbReference>
<reference evidence="2" key="1">
    <citation type="journal article" date="2014" name="Front. Microbiol.">
        <title>High frequency of phylogenetically diverse reductive dehalogenase-homologous genes in deep subseafloor sedimentary metagenomes.</title>
        <authorList>
            <person name="Kawai M."/>
            <person name="Futagami T."/>
            <person name="Toyoda A."/>
            <person name="Takaki Y."/>
            <person name="Nishi S."/>
            <person name="Hori S."/>
            <person name="Arai W."/>
            <person name="Tsubouchi T."/>
            <person name="Morono Y."/>
            <person name="Uchiyama I."/>
            <person name="Ito T."/>
            <person name="Fujiyama A."/>
            <person name="Inagaki F."/>
            <person name="Takami H."/>
        </authorList>
    </citation>
    <scope>NUCLEOTIDE SEQUENCE</scope>
    <source>
        <strain evidence="2">Expedition CK06-06</strain>
    </source>
</reference>
<proteinExistence type="predicted"/>
<accession>X0S8R9</accession>
<feature type="domain" description="GHMP kinase C-terminal" evidence="1">
    <location>
        <begin position="4"/>
        <end position="40"/>
    </location>
</feature>
<feature type="non-terminal residue" evidence="2">
    <location>
        <position position="1"/>
    </location>
</feature>
<dbReference type="EMBL" id="BARS01007993">
    <property type="protein sequence ID" value="GAF72327.1"/>
    <property type="molecule type" value="Genomic_DNA"/>
</dbReference>
<sequence length="48" mass="5193">LIGEGALGALMSGSGPTVFGIAQNKEQALKIYKKLKLEYKSIWVVQTI</sequence>
<evidence type="ECO:0000313" key="2">
    <source>
        <dbReference type="EMBL" id="GAF72327.1"/>
    </source>
</evidence>
<protein>
    <recommendedName>
        <fullName evidence="1">GHMP kinase C-terminal domain-containing protein</fullName>
    </recommendedName>
</protein>
<comment type="caution">
    <text evidence="2">The sequence shown here is derived from an EMBL/GenBank/DDBJ whole genome shotgun (WGS) entry which is preliminary data.</text>
</comment>
<name>X0S8R9_9ZZZZ</name>
<dbReference type="AlphaFoldDB" id="X0S8R9"/>
<evidence type="ECO:0000259" key="1">
    <source>
        <dbReference type="Pfam" id="PF08544"/>
    </source>
</evidence>
<dbReference type="SUPFAM" id="SSF55060">
    <property type="entry name" value="GHMP Kinase, C-terminal domain"/>
    <property type="match status" value="1"/>
</dbReference>
<dbReference type="InterPro" id="IPR013750">
    <property type="entry name" value="GHMP_kinase_C_dom"/>
</dbReference>
<dbReference type="Pfam" id="PF08544">
    <property type="entry name" value="GHMP_kinases_C"/>
    <property type="match status" value="1"/>
</dbReference>
<gene>
    <name evidence="2" type="ORF">S01H1_15313</name>
</gene>
<organism evidence="2">
    <name type="scientific">marine sediment metagenome</name>
    <dbReference type="NCBI Taxonomy" id="412755"/>
    <lineage>
        <taxon>unclassified sequences</taxon>
        <taxon>metagenomes</taxon>
        <taxon>ecological metagenomes</taxon>
    </lineage>
</organism>